<keyword evidence="3" id="KW-0444">Lipid biosynthesis</keyword>
<dbReference type="InterPro" id="IPR029021">
    <property type="entry name" value="Prot-tyrosine_phosphatase-like"/>
</dbReference>
<evidence type="ECO:0000256" key="4">
    <source>
        <dbReference type="ARBA" id="ARBA00022801"/>
    </source>
</evidence>
<dbReference type="InterPro" id="IPR020422">
    <property type="entry name" value="TYR_PHOSPHATASE_DUAL_dom"/>
</dbReference>
<comment type="catalytic activity">
    <reaction evidence="14">
        <text>1,2-dibutyryl-sn-glycero-3-phospho-(1D-myo-inositol-5-phosphate) + H2O = 1,2-dibutyryl-sn-glycero-3-phospho-(1D-myo-inositol) + phosphate</text>
        <dbReference type="Rhea" id="RHEA:42584"/>
        <dbReference type="ChEBI" id="CHEBI:15377"/>
        <dbReference type="ChEBI" id="CHEBI:43474"/>
        <dbReference type="ChEBI" id="CHEBI:82605"/>
        <dbReference type="ChEBI" id="CHEBI:82606"/>
    </reaction>
    <physiologicalReaction direction="left-to-right" evidence="14">
        <dbReference type="Rhea" id="RHEA:42585"/>
    </physiologicalReaction>
</comment>
<keyword evidence="5" id="KW-0904">Protein phosphatase</keyword>
<evidence type="ECO:0000256" key="14">
    <source>
        <dbReference type="ARBA" id="ARBA00052505"/>
    </source>
</evidence>
<dbReference type="InterPro" id="IPR016130">
    <property type="entry name" value="Tyr_Pase_AS"/>
</dbReference>
<evidence type="ECO:0000256" key="6">
    <source>
        <dbReference type="ARBA" id="ARBA00023098"/>
    </source>
</evidence>
<comment type="catalytic activity">
    <reaction evidence="12">
        <text>a 1,2-diacyl-sn-glycero-3-phospho-(1'-sn-glycero-3'-phosphate) + H2O = a 1,2-diacyl-sn-glycero-3-phospho-(1'-sn-glycerol) + phosphate</text>
        <dbReference type="Rhea" id="RHEA:33751"/>
        <dbReference type="ChEBI" id="CHEBI:15377"/>
        <dbReference type="ChEBI" id="CHEBI:43474"/>
        <dbReference type="ChEBI" id="CHEBI:60110"/>
        <dbReference type="ChEBI" id="CHEBI:64716"/>
        <dbReference type="EC" id="3.1.3.27"/>
    </reaction>
    <physiologicalReaction direction="left-to-right" evidence="12">
        <dbReference type="Rhea" id="RHEA:33752"/>
    </physiologicalReaction>
</comment>
<dbReference type="AlphaFoldDB" id="A0A813Y5C0"/>
<dbReference type="EMBL" id="CAJNOC010001620">
    <property type="protein sequence ID" value="CAF0879025.1"/>
    <property type="molecule type" value="Genomic_DNA"/>
</dbReference>
<dbReference type="FunFam" id="3.90.190.10:FF:000060">
    <property type="entry name" value="Phosphatidylglycerophosphatase and protein-tyrosine phosphatase 1"/>
    <property type="match status" value="1"/>
</dbReference>
<dbReference type="PROSITE" id="PS50054">
    <property type="entry name" value="TYR_PHOSPHATASE_DUAL"/>
    <property type="match status" value="1"/>
</dbReference>
<keyword evidence="4" id="KW-0378">Hydrolase</keyword>
<proteinExistence type="predicted"/>
<evidence type="ECO:0000313" key="20">
    <source>
        <dbReference type="EMBL" id="CAF0879025.1"/>
    </source>
</evidence>
<evidence type="ECO:0000259" key="19">
    <source>
        <dbReference type="PROSITE" id="PS50056"/>
    </source>
</evidence>
<comment type="catalytic activity">
    <reaction evidence="15">
        <text>1,2-di-(9Z-octadecenoyl)-sn-glycero-3-phospho-(1'-sn-glycerol-3'-phosphate) + H2O = 1,2-di-(9Z-octadecenoyl)-sn-glycero-3-phospho-(1'-sn-glycerol) + phosphate</text>
        <dbReference type="Rhea" id="RHEA:42304"/>
        <dbReference type="ChEBI" id="CHEBI:15377"/>
        <dbReference type="ChEBI" id="CHEBI:43474"/>
        <dbReference type="ChEBI" id="CHEBI:75163"/>
        <dbReference type="ChEBI" id="CHEBI:78907"/>
    </reaction>
    <physiologicalReaction direction="left-to-right" evidence="15">
        <dbReference type="Rhea" id="RHEA:42305"/>
    </physiologicalReaction>
</comment>
<evidence type="ECO:0000256" key="2">
    <source>
        <dbReference type="ARBA" id="ARBA00005189"/>
    </source>
</evidence>
<evidence type="ECO:0000256" key="10">
    <source>
        <dbReference type="ARBA" id="ARBA00024192"/>
    </source>
</evidence>
<dbReference type="GO" id="GO:0008962">
    <property type="term" value="F:phosphatidylglycerophosphatase activity"/>
    <property type="evidence" value="ECO:0007669"/>
    <property type="project" value="UniProtKB-EC"/>
</dbReference>
<protein>
    <recommendedName>
        <fullName evidence="17">Phosphatidylglycerophosphatase and protein-tyrosine phosphatase 1</fullName>
        <ecNumber evidence="11">3.1.3.27</ecNumber>
    </recommendedName>
</protein>
<dbReference type="SMART" id="SM00195">
    <property type="entry name" value="DSPc"/>
    <property type="match status" value="1"/>
</dbReference>
<dbReference type="OrthoDB" id="273181at2759"/>
<evidence type="ECO:0000256" key="8">
    <source>
        <dbReference type="ARBA" id="ARBA00023209"/>
    </source>
</evidence>
<dbReference type="GO" id="GO:0016020">
    <property type="term" value="C:membrane"/>
    <property type="evidence" value="ECO:0007669"/>
    <property type="project" value="UniProtKB-SubCell"/>
</dbReference>
<keyword evidence="8" id="KW-0594">Phospholipid biosynthesis</keyword>
<dbReference type="GO" id="GO:0005737">
    <property type="term" value="C:cytoplasm"/>
    <property type="evidence" value="ECO:0007669"/>
    <property type="project" value="UniProtKB-ARBA"/>
</dbReference>
<comment type="pathway">
    <text evidence="10">Phospholipid metabolism; phosphatidylglycerol biosynthesis; phosphatidylglycerol from CDP-diacylglycerol: step 2/2.</text>
</comment>
<comment type="caution">
    <text evidence="20">The sequence shown here is derived from an EMBL/GenBank/DDBJ whole genome shotgun (WGS) entry which is preliminary data.</text>
</comment>
<evidence type="ECO:0000256" key="12">
    <source>
        <dbReference type="ARBA" id="ARBA00050944"/>
    </source>
</evidence>
<evidence type="ECO:0000313" key="21">
    <source>
        <dbReference type="Proteomes" id="UP000663879"/>
    </source>
</evidence>
<dbReference type="InterPro" id="IPR000387">
    <property type="entry name" value="Tyr_Pase_dom"/>
</dbReference>
<comment type="catalytic activity">
    <reaction evidence="13">
        <text>a 1-acyl-2-hexanoyl-sn-glycero-3-phospho-(1D-myo-inositol-5-phosphate) + H2O = a 1-acyl-2-hexanoyl-sn-glycero-3-phospho-(1D-myo-inositol) + phosphate</text>
        <dbReference type="Rhea" id="RHEA:42320"/>
        <dbReference type="ChEBI" id="CHEBI:15377"/>
        <dbReference type="ChEBI" id="CHEBI:43474"/>
        <dbReference type="ChEBI" id="CHEBI:78930"/>
        <dbReference type="ChEBI" id="CHEBI:78931"/>
    </reaction>
    <physiologicalReaction direction="left-to-right" evidence="13">
        <dbReference type="Rhea" id="RHEA:42321"/>
    </physiologicalReaction>
</comment>
<keyword evidence="9" id="KW-1208">Phospholipid metabolism</keyword>
<dbReference type="PROSITE" id="PS50056">
    <property type="entry name" value="TYR_PHOSPHATASE_2"/>
    <property type="match status" value="1"/>
</dbReference>
<dbReference type="Gene3D" id="3.90.190.10">
    <property type="entry name" value="Protein tyrosine phosphatase superfamily"/>
    <property type="match status" value="1"/>
</dbReference>
<dbReference type="PANTHER" id="PTHR46712:SF1">
    <property type="entry name" value="PHOSPHATIDYLGLYCEROPHOSPHATASE AND PROTEIN-TYROSINE PHOSPHATASE 1"/>
    <property type="match status" value="1"/>
</dbReference>
<dbReference type="PANTHER" id="PTHR46712">
    <property type="entry name" value="PHOSPHATIDYLGLYCEROPHOSPHATASE AND PROTEIN-TYROSINE PHOSPHATASE 1"/>
    <property type="match status" value="1"/>
</dbReference>
<sequence>MSLFHKLAFYPTVLYGVTLEYLGFRKWYTRIDEHCVLGALPMKRNYKEIIQKENIKAVLTLNQDHELELSIPQKEWMNEGVDFLQVSVEDYTGVANLEQIEKSLTFITKHKNMNQCVYVHCKAGRYRSALIVACYLIHHKNMSPQEAIEHLKMLRPIVILEKKRQLDALDEYFKYLKSKNQ</sequence>
<keyword evidence="21" id="KW-1185">Reference proteome</keyword>
<evidence type="ECO:0000256" key="11">
    <source>
        <dbReference type="ARBA" id="ARBA00024224"/>
    </source>
</evidence>
<dbReference type="GO" id="GO:0008654">
    <property type="term" value="P:phospholipid biosynthetic process"/>
    <property type="evidence" value="ECO:0007669"/>
    <property type="project" value="UniProtKB-KW"/>
</dbReference>
<keyword evidence="6" id="KW-0443">Lipid metabolism</keyword>
<dbReference type="GO" id="GO:0004721">
    <property type="term" value="F:phosphoprotein phosphatase activity"/>
    <property type="evidence" value="ECO:0007669"/>
    <property type="project" value="UniProtKB-KW"/>
</dbReference>
<comment type="subcellular location">
    <subcellularLocation>
        <location evidence="1">Membrane</location>
    </subcellularLocation>
</comment>
<evidence type="ECO:0000256" key="3">
    <source>
        <dbReference type="ARBA" id="ARBA00022516"/>
    </source>
</evidence>
<comment type="catalytic activity">
    <reaction evidence="16">
        <text>1,2-dioctanoyl-sn-glycero-3-phospho-(1D-myo-inositol-5-phosphate) + H2O = 1,2-dioctanoyl-sn-glycero-3-phospho-(1D-myo-inositol) + phosphate</text>
        <dbReference type="Rhea" id="RHEA:42308"/>
        <dbReference type="ChEBI" id="CHEBI:15377"/>
        <dbReference type="ChEBI" id="CHEBI:43474"/>
        <dbReference type="ChEBI" id="CHEBI:65221"/>
        <dbReference type="ChEBI" id="CHEBI:78911"/>
    </reaction>
    <physiologicalReaction direction="left-to-right" evidence="16">
        <dbReference type="Rhea" id="RHEA:42309"/>
    </physiologicalReaction>
</comment>
<evidence type="ECO:0000256" key="13">
    <source>
        <dbReference type="ARBA" id="ARBA00051818"/>
    </source>
</evidence>
<keyword evidence="7" id="KW-0472">Membrane</keyword>
<evidence type="ECO:0000256" key="7">
    <source>
        <dbReference type="ARBA" id="ARBA00023136"/>
    </source>
</evidence>
<gene>
    <name evidence="20" type="ORF">OXX778_LOCUS10319</name>
</gene>
<evidence type="ECO:0000259" key="18">
    <source>
        <dbReference type="PROSITE" id="PS50054"/>
    </source>
</evidence>
<dbReference type="Proteomes" id="UP000663879">
    <property type="component" value="Unassembled WGS sequence"/>
</dbReference>
<dbReference type="PROSITE" id="PS00383">
    <property type="entry name" value="TYR_PHOSPHATASE_1"/>
    <property type="match status" value="1"/>
</dbReference>
<reference evidence="20" key="1">
    <citation type="submission" date="2021-02" db="EMBL/GenBank/DDBJ databases">
        <authorList>
            <person name="Nowell W R."/>
        </authorList>
    </citation>
    <scope>NUCLEOTIDE SEQUENCE</scope>
    <source>
        <strain evidence="20">Ploen Becks lab</strain>
    </source>
</reference>
<evidence type="ECO:0000256" key="16">
    <source>
        <dbReference type="ARBA" id="ARBA00052780"/>
    </source>
</evidence>
<feature type="domain" description="Tyrosine specific protein phosphatases" evidence="19">
    <location>
        <begin position="98"/>
        <end position="166"/>
    </location>
</feature>
<evidence type="ECO:0000256" key="15">
    <source>
        <dbReference type="ARBA" id="ARBA00052632"/>
    </source>
</evidence>
<dbReference type="SUPFAM" id="SSF52799">
    <property type="entry name" value="(Phosphotyrosine protein) phosphatases II"/>
    <property type="match status" value="1"/>
</dbReference>
<name>A0A813Y5C0_9BILA</name>
<evidence type="ECO:0000256" key="9">
    <source>
        <dbReference type="ARBA" id="ARBA00023264"/>
    </source>
</evidence>
<dbReference type="InterPro" id="IPR042165">
    <property type="entry name" value="PTPMT1"/>
</dbReference>
<accession>A0A813Y5C0</accession>
<dbReference type="InterPro" id="IPR000340">
    <property type="entry name" value="Dual-sp_phosphatase_cat-dom"/>
</dbReference>
<dbReference type="EC" id="3.1.3.27" evidence="11"/>
<organism evidence="20 21">
    <name type="scientific">Brachionus calyciflorus</name>
    <dbReference type="NCBI Taxonomy" id="104777"/>
    <lineage>
        <taxon>Eukaryota</taxon>
        <taxon>Metazoa</taxon>
        <taxon>Spiralia</taxon>
        <taxon>Gnathifera</taxon>
        <taxon>Rotifera</taxon>
        <taxon>Eurotatoria</taxon>
        <taxon>Monogononta</taxon>
        <taxon>Pseudotrocha</taxon>
        <taxon>Ploima</taxon>
        <taxon>Brachionidae</taxon>
        <taxon>Brachionus</taxon>
    </lineage>
</organism>
<feature type="domain" description="Tyrosine-protein phosphatase" evidence="18">
    <location>
        <begin position="27"/>
        <end position="178"/>
    </location>
</feature>
<dbReference type="Pfam" id="PF00782">
    <property type="entry name" value="DSPc"/>
    <property type="match status" value="1"/>
</dbReference>
<evidence type="ECO:0000256" key="1">
    <source>
        <dbReference type="ARBA" id="ARBA00004370"/>
    </source>
</evidence>
<evidence type="ECO:0000256" key="17">
    <source>
        <dbReference type="ARBA" id="ARBA00069309"/>
    </source>
</evidence>
<evidence type="ECO:0000256" key="5">
    <source>
        <dbReference type="ARBA" id="ARBA00022912"/>
    </source>
</evidence>
<comment type="pathway">
    <text evidence="2">Lipid metabolism.</text>
</comment>
<dbReference type="GO" id="GO:0004439">
    <property type="term" value="F:phosphatidylinositol-4,5-bisphosphate 5-phosphatase activity"/>
    <property type="evidence" value="ECO:0007669"/>
    <property type="project" value="TreeGrafter"/>
</dbReference>